<evidence type="ECO:0000313" key="1">
    <source>
        <dbReference type="EMBL" id="KAF5190501.1"/>
    </source>
</evidence>
<name>A0A7J6W035_THATH</name>
<evidence type="ECO:0000313" key="2">
    <source>
        <dbReference type="Proteomes" id="UP000554482"/>
    </source>
</evidence>
<accession>A0A7J6W035</accession>
<gene>
    <name evidence="1" type="ORF">FRX31_019912</name>
</gene>
<organism evidence="1 2">
    <name type="scientific">Thalictrum thalictroides</name>
    <name type="common">Rue-anemone</name>
    <name type="synonym">Anemone thalictroides</name>
    <dbReference type="NCBI Taxonomy" id="46969"/>
    <lineage>
        <taxon>Eukaryota</taxon>
        <taxon>Viridiplantae</taxon>
        <taxon>Streptophyta</taxon>
        <taxon>Embryophyta</taxon>
        <taxon>Tracheophyta</taxon>
        <taxon>Spermatophyta</taxon>
        <taxon>Magnoliopsida</taxon>
        <taxon>Ranunculales</taxon>
        <taxon>Ranunculaceae</taxon>
        <taxon>Thalictroideae</taxon>
        <taxon>Thalictrum</taxon>
    </lineage>
</organism>
<reference evidence="1 2" key="1">
    <citation type="submission" date="2020-06" db="EMBL/GenBank/DDBJ databases">
        <title>Transcriptomic and genomic resources for Thalictrum thalictroides and T. hernandezii: Facilitating candidate gene discovery in an emerging model plant lineage.</title>
        <authorList>
            <person name="Arias T."/>
            <person name="Riano-Pachon D.M."/>
            <person name="Di Stilio V.S."/>
        </authorList>
    </citation>
    <scope>NUCLEOTIDE SEQUENCE [LARGE SCALE GENOMIC DNA]</scope>
    <source>
        <strain evidence="2">cv. WT478/WT964</strain>
        <tissue evidence="1">Leaves</tissue>
    </source>
</reference>
<dbReference type="EMBL" id="JABWDY010024119">
    <property type="protein sequence ID" value="KAF5190501.1"/>
    <property type="molecule type" value="Genomic_DNA"/>
</dbReference>
<dbReference type="Proteomes" id="UP000554482">
    <property type="component" value="Unassembled WGS sequence"/>
</dbReference>
<proteinExistence type="predicted"/>
<comment type="caution">
    <text evidence="1">The sequence shown here is derived from an EMBL/GenBank/DDBJ whole genome shotgun (WGS) entry which is preliminary data.</text>
</comment>
<sequence>MELVRDWRKKRHNGFGRRVWEVTPYAIMWILWVIRNAKIFKDKAFTIEGICVKMNALIWYWIDCWNGRNNYHFKDLVDH</sequence>
<dbReference type="OrthoDB" id="696485at2759"/>
<keyword evidence="2" id="KW-1185">Reference proteome</keyword>
<dbReference type="AlphaFoldDB" id="A0A7J6W035"/>
<protein>
    <submittedName>
        <fullName evidence="1">Uncharacterized protein</fullName>
    </submittedName>
</protein>